<dbReference type="InterPro" id="IPR001932">
    <property type="entry name" value="PPM-type_phosphatase-like_dom"/>
</dbReference>
<protein>
    <recommendedName>
        <fullName evidence="4">PPM-type phosphatase domain-containing protein</fullName>
    </recommendedName>
</protein>
<dbReference type="InterPro" id="IPR036457">
    <property type="entry name" value="PPM-type-like_dom_sf"/>
</dbReference>
<sequence>MSPRLNAGKTPAHLGVRYGEHLRISVAANQGGRKYMEDRVHIETIRKEDGSIKFTFFGIFDGHGGHEASEYVRRNLLNNIMQSDLFDSDDDDDVLEAIRLGFLTTHHGIWKVVSEWPRTASGYTSTGGNYS</sequence>
<dbReference type="GO" id="GO:0046872">
    <property type="term" value="F:metal ion binding"/>
    <property type="evidence" value="ECO:0007669"/>
    <property type="project" value="UniProtKB-KW"/>
</dbReference>
<evidence type="ECO:0000313" key="5">
    <source>
        <dbReference type="EMBL" id="KAJ1348517.1"/>
    </source>
</evidence>
<dbReference type="GO" id="GO:0004722">
    <property type="term" value="F:protein serine/threonine phosphatase activity"/>
    <property type="evidence" value="ECO:0007669"/>
    <property type="project" value="InterPro"/>
</dbReference>
<dbReference type="InterPro" id="IPR000222">
    <property type="entry name" value="PP2C_BS"/>
</dbReference>
<accession>A0AAD5MGB9</accession>
<organism evidence="5 6">
    <name type="scientific">Parelaphostrongylus tenuis</name>
    <name type="common">Meningeal worm</name>
    <dbReference type="NCBI Taxonomy" id="148309"/>
    <lineage>
        <taxon>Eukaryota</taxon>
        <taxon>Metazoa</taxon>
        <taxon>Ecdysozoa</taxon>
        <taxon>Nematoda</taxon>
        <taxon>Chromadorea</taxon>
        <taxon>Rhabditida</taxon>
        <taxon>Rhabditina</taxon>
        <taxon>Rhabditomorpha</taxon>
        <taxon>Strongyloidea</taxon>
        <taxon>Metastrongylidae</taxon>
        <taxon>Parelaphostrongylus</taxon>
    </lineage>
</organism>
<dbReference type="PANTHER" id="PTHR13832">
    <property type="entry name" value="PROTEIN PHOSPHATASE 2C"/>
    <property type="match status" value="1"/>
</dbReference>
<evidence type="ECO:0000256" key="3">
    <source>
        <dbReference type="ARBA" id="ARBA00022912"/>
    </source>
</evidence>
<dbReference type="EMBL" id="JAHQIW010000516">
    <property type="protein sequence ID" value="KAJ1348517.1"/>
    <property type="molecule type" value="Genomic_DNA"/>
</dbReference>
<evidence type="ECO:0000259" key="4">
    <source>
        <dbReference type="PROSITE" id="PS51746"/>
    </source>
</evidence>
<dbReference type="Pfam" id="PF00481">
    <property type="entry name" value="PP2C"/>
    <property type="match status" value="1"/>
</dbReference>
<dbReference type="PANTHER" id="PTHR13832:SF827">
    <property type="entry name" value="PROTEIN PHOSPHATASE 1L"/>
    <property type="match status" value="1"/>
</dbReference>
<keyword evidence="6" id="KW-1185">Reference proteome</keyword>
<dbReference type="PROSITE" id="PS51746">
    <property type="entry name" value="PPM_2"/>
    <property type="match status" value="1"/>
</dbReference>
<keyword evidence="3" id="KW-0904">Protein phosphatase</keyword>
<dbReference type="InterPro" id="IPR015655">
    <property type="entry name" value="PP2C"/>
</dbReference>
<proteinExistence type="predicted"/>
<keyword evidence="2" id="KW-0378">Hydrolase</keyword>
<dbReference type="AlphaFoldDB" id="A0AAD5MGB9"/>
<feature type="domain" description="PPM-type phosphatase" evidence="4">
    <location>
        <begin position="23"/>
        <end position="131"/>
    </location>
</feature>
<dbReference type="SUPFAM" id="SSF81606">
    <property type="entry name" value="PP2C-like"/>
    <property type="match status" value="1"/>
</dbReference>
<keyword evidence="1" id="KW-0479">Metal-binding</keyword>
<comment type="caution">
    <text evidence="5">The sequence shown here is derived from an EMBL/GenBank/DDBJ whole genome shotgun (WGS) entry which is preliminary data.</text>
</comment>
<dbReference type="Proteomes" id="UP001196413">
    <property type="component" value="Unassembled WGS sequence"/>
</dbReference>
<evidence type="ECO:0000256" key="1">
    <source>
        <dbReference type="ARBA" id="ARBA00022723"/>
    </source>
</evidence>
<evidence type="ECO:0000313" key="6">
    <source>
        <dbReference type="Proteomes" id="UP001196413"/>
    </source>
</evidence>
<gene>
    <name evidence="5" type="ORF">KIN20_003832</name>
</gene>
<evidence type="ECO:0000256" key="2">
    <source>
        <dbReference type="ARBA" id="ARBA00022801"/>
    </source>
</evidence>
<dbReference type="Gene3D" id="3.60.40.10">
    <property type="entry name" value="PPM-type phosphatase domain"/>
    <property type="match status" value="1"/>
</dbReference>
<reference evidence="5" key="1">
    <citation type="submission" date="2021-06" db="EMBL/GenBank/DDBJ databases">
        <title>Parelaphostrongylus tenuis whole genome reference sequence.</title>
        <authorList>
            <person name="Garwood T.J."/>
            <person name="Larsen P.A."/>
            <person name="Fountain-Jones N.M."/>
            <person name="Garbe J.R."/>
            <person name="Macchietto M.G."/>
            <person name="Kania S.A."/>
            <person name="Gerhold R.W."/>
            <person name="Richards J.E."/>
            <person name="Wolf T.M."/>
        </authorList>
    </citation>
    <scope>NUCLEOTIDE SEQUENCE</scope>
    <source>
        <strain evidence="5">MNPRO001-30</strain>
        <tissue evidence="5">Meninges</tissue>
    </source>
</reference>
<name>A0AAD5MGB9_PARTN</name>
<dbReference type="PROSITE" id="PS01032">
    <property type="entry name" value="PPM_1"/>
    <property type="match status" value="1"/>
</dbReference>